<dbReference type="OrthoDB" id="1242806at2"/>
<evidence type="ECO:0000313" key="3">
    <source>
        <dbReference type="EMBL" id="EAZ88989.1"/>
    </source>
</evidence>
<feature type="region of interest" description="Disordered" evidence="1">
    <location>
        <begin position="1"/>
        <end position="26"/>
    </location>
</feature>
<dbReference type="SUPFAM" id="SSF53955">
    <property type="entry name" value="Lysozyme-like"/>
    <property type="match status" value="1"/>
</dbReference>
<evidence type="ECO:0000259" key="2">
    <source>
        <dbReference type="Pfam" id="PF13529"/>
    </source>
</evidence>
<feature type="compositionally biased region" description="Basic and acidic residues" evidence="1">
    <location>
        <begin position="1"/>
        <end position="19"/>
    </location>
</feature>
<evidence type="ECO:0000256" key="1">
    <source>
        <dbReference type="SAM" id="MobiDB-lite"/>
    </source>
</evidence>
<dbReference type="eggNOG" id="COG3179">
    <property type="taxonomic scope" value="Bacteria"/>
</dbReference>
<organism evidence="3 4">
    <name type="scientific">Crocosphaera chwakensis CCY0110</name>
    <dbReference type="NCBI Taxonomy" id="391612"/>
    <lineage>
        <taxon>Bacteria</taxon>
        <taxon>Bacillati</taxon>
        <taxon>Cyanobacteriota</taxon>
        <taxon>Cyanophyceae</taxon>
        <taxon>Oscillatoriophycideae</taxon>
        <taxon>Chroococcales</taxon>
        <taxon>Aphanothecaceae</taxon>
        <taxon>Crocosphaera</taxon>
        <taxon>Crocosphaera chwakensis</taxon>
    </lineage>
</organism>
<dbReference type="eggNOG" id="COG4990">
    <property type="taxonomic scope" value="Bacteria"/>
</dbReference>
<gene>
    <name evidence="3" type="ORF">CY0110_08961</name>
</gene>
<dbReference type="RefSeq" id="WP_008277894.1">
    <property type="nucleotide sequence ID" value="NZ_AAXW01000058.1"/>
</dbReference>
<dbReference type="InterPro" id="IPR023346">
    <property type="entry name" value="Lysozyme-like_dom_sf"/>
</dbReference>
<feature type="domain" description="Peptidase C39-like" evidence="2">
    <location>
        <begin position="473"/>
        <end position="597"/>
    </location>
</feature>
<accession>A3IWZ0</accession>
<dbReference type="InterPro" id="IPR052354">
    <property type="entry name" value="Cell_Wall_Dynamics_Protein"/>
</dbReference>
<dbReference type="PANTHER" id="PTHR34408">
    <property type="entry name" value="FAMILY PROTEIN, PUTATIVE-RELATED"/>
    <property type="match status" value="1"/>
</dbReference>
<reference evidence="3 4" key="1">
    <citation type="submission" date="2007-03" db="EMBL/GenBank/DDBJ databases">
        <authorList>
            <person name="Stal L."/>
            <person name="Ferriera S."/>
            <person name="Johnson J."/>
            <person name="Kravitz S."/>
            <person name="Beeson K."/>
            <person name="Sutton G."/>
            <person name="Rogers Y.-H."/>
            <person name="Friedman R."/>
            <person name="Frazier M."/>
            <person name="Venter J.C."/>
        </authorList>
    </citation>
    <scope>NUCLEOTIDE SEQUENCE [LARGE SCALE GENOMIC DNA]</scope>
    <source>
        <strain evidence="3 4">CCY0110</strain>
    </source>
</reference>
<protein>
    <submittedName>
        <fullName evidence="3">Lysozyme, putative</fullName>
    </submittedName>
</protein>
<dbReference type="Gene3D" id="3.90.70.10">
    <property type="entry name" value="Cysteine proteinases"/>
    <property type="match status" value="1"/>
</dbReference>
<name>A3IWZ0_9CHRO</name>
<comment type="caution">
    <text evidence="3">The sequence shown here is derived from an EMBL/GenBank/DDBJ whole genome shotgun (WGS) entry which is preliminary data.</text>
</comment>
<dbReference type="AlphaFoldDB" id="A3IWZ0"/>
<dbReference type="Proteomes" id="UP000003781">
    <property type="component" value="Unassembled WGS sequence"/>
</dbReference>
<sequence length="631" mass="71641">MRKHEATRGEKAQQCKEASETSSSTKWLDVVHSKDEAVDIPLKDWLEINQDWIKQQSGGTRLLEKAFNVALSPTPLIEPDIVERNGDKIGILRGRKDVETLKEEAKSGSVGTQLLRRKRSSKSDLLRKNTNWKTVPSGTKIEATHLTYLKRYTLSALDLQDDQKVEVPVGKDYYVRQYAPTADGHCLVELDYESGVWYIWPSHWHLPWEDQNKDNSQELSSSTSAVIAKKTTTDIVTRQQAKSVYGRTLTDQQFNDLNDCLRRFEINTVPRVRHFLSQTAHESGGLKWMKEIWGPTSAQRSYDPPHRKAKELGNTNMGDGKKYRGGGVIQLTGKYNYQKFANFIDDPKVMQGADYVGSIYPFSSAGFWWKNNNMNALCDAGGTVKQVTRKVNGGYNGLSDRQRYYDKADQIIKSIPTPSPDEKVEPIDNLPVPIIDPLAKDYNNPEAVKRQIDRLSKYLSPGKTLNLDVKTNYFSQRDNYTQPHRTCNSSSNAMYLDWLLRVTGKPGLGGDNNYLQKVLAKGDTIYHGIHTQIIKQYGFNTKWNTDRDLPFIHDLIKAGFPVPVNLLHRGTISAPTGGHVIMLIGYKNDSWIAHDPYGTLESNYTVHNGAYSRISEREFKARWQGGYRMLA</sequence>
<proteinExistence type="predicted"/>
<evidence type="ECO:0000313" key="4">
    <source>
        <dbReference type="Proteomes" id="UP000003781"/>
    </source>
</evidence>
<dbReference type="Pfam" id="PF13529">
    <property type="entry name" value="Peptidase_C39_2"/>
    <property type="match status" value="1"/>
</dbReference>
<dbReference type="EMBL" id="AAXW01000058">
    <property type="protein sequence ID" value="EAZ88989.1"/>
    <property type="molecule type" value="Genomic_DNA"/>
</dbReference>
<dbReference type="InterPro" id="IPR039564">
    <property type="entry name" value="Peptidase_C39-like"/>
</dbReference>
<keyword evidence="4" id="KW-1185">Reference proteome</keyword>
<dbReference type="Gene3D" id="1.10.530.10">
    <property type="match status" value="1"/>
</dbReference>